<dbReference type="Pfam" id="PF00443">
    <property type="entry name" value="UCH"/>
    <property type="match status" value="2"/>
</dbReference>
<dbReference type="InterPro" id="IPR050164">
    <property type="entry name" value="Peptidase_C19"/>
</dbReference>
<dbReference type="AlphaFoldDB" id="A0A2N9G4N5"/>
<dbReference type="GO" id="GO:0016579">
    <property type="term" value="P:protein deubiquitination"/>
    <property type="evidence" value="ECO:0007669"/>
    <property type="project" value="InterPro"/>
</dbReference>
<evidence type="ECO:0000313" key="3">
    <source>
        <dbReference type="EMBL" id="SPC97627.1"/>
    </source>
</evidence>
<dbReference type="SUPFAM" id="SSF54001">
    <property type="entry name" value="Cysteine proteinases"/>
    <property type="match status" value="2"/>
</dbReference>
<feature type="domain" description="USP" evidence="1">
    <location>
        <begin position="1"/>
        <end position="228"/>
    </location>
</feature>
<dbReference type="PANTHER" id="PTHR24006:SF663">
    <property type="entry name" value="UBIQUITIN CARBOXYL-TERMINAL HYDROLASE 23"/>
    <property type="match status" value="1"/>
</dbReference>
<dbReference type="GO" id="GO:0005634">
    <property type="term" value="C:nucleus"/>
    <property type="evidence" value="ECO:0007669"/>
    <property type="project" value="TreeGrafter"/>
</dbReference>
<dbReference type="EMBL" id="OIVN01001781">
    <property type="protein sequence ID" value="SPC97627.1"/>
    <property type="molecule type" value="Genomic_DNA"/>
</dbReference>
<dbReference type="InterPro" id="IPR028889">
    <property type="entry name" value="USP"/>
</dbReference>
<dbReference type="GO" id="GO:0004843">
    <property type="term" value="F:cysteine-type deubiquitinase activity"/>
    <property type="evidence" value="ECO:0007669"/>
    <property type="project" value="InterPro"/>
</dbReference>
<proteinExistence type="predicted"/>
<sequence length="228" mass="25864">MEVVKTARQEDAHEYMVNLLESMHKCCLPSGVPSESPSVYEKSLVHKIFGGRLRSQVKCMQCSYCSNKFDPFLDLSLEIVKADSCYKALVKNDDSVECSRNNFRVLVCKILEIPVSSMRELGISRNFRKARQEDAHEYMVNLLESMHKCCLPSGVPSESPSAYEKSLVHKIFGGRLRSQVKCMQCSYCSNKFDPFLDFSLEIVKADSLYKALANFTAAEHLDGGERQY</sequence>
<accession>A0A2N9G4N5</accession>
<gene>
    <name evidence="3" type="ORF">FSB_LOCUS25509</name>
    <name evidence="2" type="ORF">FSB_LOCUS7331</name>
</gene>
<organism evidence="3">
    <name type="scientific">Fagus sylvatica</name>
    <name type="common">Beechnut</name>
    <dbReference type="NCBI Taxonomy" id="28930"/>
    <lineage>
        <taxon>Eukaryota</taxon>
        <taxon>Viridiplantae</taxon>
        <taxon>Streptophyta</taxon>
        <taxon>Embryophyta</taxon>
        <taxon>Tracheophyta</taxon>
        <taxon>Spermatophyta</taxon>
        <taxon>Magnoliopsida</taxon>
        <taxon>eudicotyledons</taxon>
        <taxon>Gunneridae</taxon>
        <taxon>Pentapetalae</taxon>
        <taxon>rosids</taxon>
        <taxon>fabids</taxon>
        <taxon>Fagales</taxon>
        <taxon>Fagaceae</taxon>
        <taxon>Fagus</taxon>
    </lineage>
</organism>
<dbReference type="PROSITE" id="PS50235">
    <property type="entry name" value="USP_3"/>
    <property type="match status" value="1"/>
</dbReference>
<reference evidence="3" key="1">
    <citation type="submission" date="2018-02" db="EMBL/GenBank/DDBJ databases">
        <authorList>
            <person name="Cohen D.B."/>
            <person name="Kent A.D."/>
        </authorList>
    </citation>
    <scope>NUCLEOTIDE SEQUENCE</scope>
</reference>
<evidence type="ECO:0000313" key="2">
    <source>
        <dbReference type="EMBL" id="SPC79449.1"/>
    </source>
</evidence>
<evidence type="ECO:0000259" key="1">
    <source>
        <dbReference type="PROSITE" id="PS50235"/>
    </source>
</evidence>
<dbReference type="InterPro" id="IPR038765">
    <property type="entry name" value="Papain-like_cys_pep_sf"/>
</dbReference>
<dbReference type="PANTHER" id="PTHR24006">
    <property type="entry name" value="UBIQUITIN CARBOXYL-TERMINAL HYDROLASE"/>
    <property type="match status" value="1"/>
</dbReference>
<dbReference type="GO" id="GO:0005829">
    <property type="term" value="C:cytosol"/>
    <property type="evidence" value="ECO:0007669"/>
    <property type="project" value="TreeGrafter"/>
</dbReference>
<dbReference type="EMBL" id="OIVN01000390">
    <property type="protein sequence ID" value="SPC79449.1"/>
    <property type="molecule type" value="Genomic_DNA"/>
</dbReference>
<dbReference type="Gene3D" id="3.90.70.10">
    <property type="entry name" value="Cysteine proteinases"/>
    <property type="match status" value="2"/>
</dbReference>
<dbReference type="InterPro" id="IPR001394">
    <property type="entry name" value="Peptidase_C19_UCH"/>
</dbReference>
<protein>
    <recommendedName>
        <fullName evidence="1">USP domain-containing protein</fullName>
    </recommendedName>
</protein>
<name>A0A2N9G4N5_FAGSY</name>